<dbReference type="AlphaFoldDB" id="A0A8X6S9Z2"/>
<evidence type="ECO:0000313" key="1">
    <source>
        <dbReference type="EMBL" id="GFY07543.1"/>
    </source>
</evidence>
<name>A0A8X6S9Z2_TRICX</name>
<reference evidence="1" key="1">
    <citation type="submission" date="2020-08" db="EMBL/GenBank/DDBJ databases">
        <title>Multicomponent nature underlies the extraordinary mechanical properties of spider dragline silk.</title>
        <authorList>
            <person name="Kono N."/>
            <person name="Nakamura H."/>
            <person name="Mori M."/>
            <person name="Yoshida Y."/>
            <person name="Ohtoshi R."/>
            <person name="Malay A.D."/>
            <person name="Moran D.A.P."/>
            <person name="Tomita M."/>
            <person name="Numata K."/>
            <person name="Arakawa K."/>
        </authorList>
    </citation>
    <scope>NUCLEOTIDE SEQUENCE</scope>
</reference>
<evidence type="ECO:0000313" key="2">
    <source>
        <dbReference type="Proteomes" id="UP000887159"/>
    </source>
</evidence>
<accession>A0A8X6S9Z2</accession>
<dbReference type="Proteomes" id="UP000887159">
    <property type="component" value="Unassembled WGS sequence"/>
</dbReference>
<comment type="caution">
    <text evidence="1">The sequence shown here is derived from an EMBL/GenBank/DDBJ whole genome shotgun (WGS) entry which is preliminary data.</text>
</comment>
<dbReference type="EMBL" id="BMAU01021275">
    <property type="protein sequence ID" value="GFY07543.1"/>
    <property type="molecule type" value="Genomic_DNA"/>
</dbReference>
<sequence length="199" mass="21816">MLYGYAAHKGSLECLFDLGVLGKIKSLVQIRIVRAQVPPSGEEIRHQNYIVEIGIHLDGATLKSDTSSKGMYQETIDLSEPMNGNSDGEMDNETLIKTVAFSNALHCLKTYLMQQDGLGLNPGEDMDVCKCIVPARHGGTLNSRRTASPLVRLVEGEEKWEASDHPQSVLPLNWGGIEPNQIVLSPVWCSKLRITTGVT</sequence>
<keyword evidence="2" id="KW-1185">Reference proteome</keyword>
<proteinExistence type="predicted"/>
<protein>
    <submittedName>
        <fullName evidence="1">Uncharacterized protein</fullName>
    </submittedName>
</protein>
<organism evidence="1 2">
    <name type="scientific">Trichonephila clavipes</name>
    <name type="common">Golden silk orbweaver</name>
    <name type="synonym">Nephila clavipes</name>
    <dbReference type="NCBI Taxonomy" id="2585209"/>
    <lineage>
        <taxon>Eukaryota</taxon>
        <taxon>Metazoa</taxon>
        <taxon>Ecdysozoa</taxon>
        <taxon>Arthropoda</taxon>
        <taxon>Chelicerata</taxon>
        <taxon>Arachnida</taxon>
        <taxon>Araneae</taxon>
        <taxon>Araneomorphae</taxon>
        <taxon>Entelegynae</taxon>
        <taxon>Araneoidea</taxon>
        <taxon>Nephilidae</taxon>
        <taxon>Trichonephila</taxon>
    </lineage>
</organism>
<gene>
    <name evidence="1" type="primary">NCL1_44964</name>
    <name evidence="1" type="ORF">TNCV_3650501</name>
</gene>